<dbReference type="AlphaFoldDB" id="C5LEH0"/>
<organism evidence="2">
    <name type="scientific">Perkinsus marinus (strain ATCC 50983 / TXsc)</name>
    <dbReference type="NCBI Taxonomy" id="423536"/>
    <lineage>
        <taxon>Eukaryota</taxon>
        <taxon>Sar</taxon>
        <taxon>Alveolata</taxon>
        <taxon>Perkinsozoa</taxon>
        <taxon>Perkinsea</taxon>
        <taxon>Perkinsida</taxon>
        <taxon>Perkinsidae</taxon>
        <taxon>Perkinsus</taxon>
    </lineage>
</organism>
<keyword evidence="2" id="KW-1185">Reference proteome</keyword>
<dbReference type="RefSeq" id="XP_002773055.1">
    <property type="nucleotide sequence ID" value="XM_002773009.1"/>
</dbReference>
<dbReference type="SUPFAM" id="SSF51445">
    <property type="entry name" value="(Trans)glycosidases"/>
    <property type="match status" value="1"/>
</dbReference>
<sequence length="284" mass="32298">MPIDDICDTLSVGVNNFMLEGASVDRDGSVMSEVRNITMVHEIVDCAKKYNTSTSLGLWTDECPFGECSQNTFDFFTFENQIQPYITQYNVEEVRYFIWAGACQQLFWQIAQNVSNIIRHNLVTKSGEPVRASIGFAVEPEDSPLWNYIKLSKIEDYFDVISVHFGHPGPTDESVINDTVARKTVDYLINLGIPPQKLELSVETLGFMERTNRPIDYKELIKKGAPPYSDGHFDGYIYQSQKQVVEKTRIIEEKTLYGFSLPTILNDLPAKNNSSLLHAAFYYS</sequence>
<dbReference type="Proteomes" id="UP000007800">
    <property type="component" value="Unassembled WGS sequence"/>
</dbReference>
<reference evidence="1 2" key="1">
    <citation type="submission" date="2008-07" db="EMBL/GenBank/DDBJ databases">
        <authorList>
            <person name="El-Sayed N."/>
            <person name="Caler E."/>
            <person name="Inman J."/>
            <person name="Amedeo P."/>
            <person name="Hass B."/>
            <person name="Wortman J."/>
        </authorList>
    </citation>
    <scope>NUCLEOTIDE SEQUENCE [LARGE SCALE GENOMIC DNA]</scope>
    <source>
        <strain evidence="2">ATCC 50983 / TXsc</strain>
    </source>
</reference>
<gene>
    <name evidence="1" type="ORF">Pmar_PMAR000481</name>
</gene>
<name>C5LEH0_PERM5</name>
<accession>C5LEH0</accession>
<evidence type="ECO:0000313" key="2">
    <source>
        <dbReference type="Proteomes" id="UP000007800"/>
    </source>
</evidence>
<dbReference type="EMBL" id="GG681273">
    <property type="protein sequence ID" value="EER04871.1"/>
    <property type="molecule type" value="Genomic_DNA"/>
</dbReference>
<dbReference type="GeneID" id="9050373"/>
<dbReference type="InParanoid" id="C5LEH0"/>
<dbReference type="OrthoDB" id="410078at2759"/>
<proteinExistence type="predicted"/>
<dbReference type="InterPro" id="IPR017853">
    <property type="entry name" value="GH"/>
</dbReference>
<protein>
    <submittedName>
        <fullName evidence="1">Uncharacterized protein</fullName>
    </submittedName>
</protein>
<evidence type="ECO:0000313" key="1">
    <source>
        <dbReference type="EMBL" id="EER04871.1"/>
    </source>
</evidence>